<dbReference type="SUPFAM" id="SSF103088">
    <property type="entry name" value="OmpA-like"/>
    <property type="match status" value="1"/>
</dbReference>
<evidence type="ECO:0000256" key="9">
    <source>
        <dbReference type="PROSITE-ProRule" id="PRU00473"/>
    </source>
</evidence>
<dbReference type="Gene3D" id="3.30.1330.60">
    <property type="entry name" value="OmpA-like domain"/>
    <property type="match status" value="1"/>
</dbReference>
<feature type="domain" description="OmpA-like" evidence="11">
    <location>
        <begin position="347"/>
        <end position="457"/>
    </location>
</feature>
<evidence type="ECO:0000256" key="7">
    <source>
        <dbReference type="ARBA" id="ARBA00022982"/>
    </source>
</evidence>
<dbReference type="InterPro" id="IPR003158">
    <property type="entry name" value="Photosyn_RC_cyt_c-su"/>
</dbReference>
<evidence type="ECO:0000256" key="3">
    <source>
        <dbReference type="ARBA" id="ARBA00022448"/>
    </source>
</evidence>
<dbReference type="EMBL" id="JBHRTI010000004">
    <property type="protein sequence ID" value="MFC3147994.1"/>
    <property type="molecule type" value="Genomic_DNA"/>
</dbReference>
<dbReference type="InterPro" id="IPR036280">
    <property type="entry name" value="Multihaem_cyt_sf"/>
</dbReference>
<dbReference type="PROSITE" id="PS51123">
    <property type="entry name" value="OMPA_2"/>
    <property type="match status" value="1"/>
</dbReference>
<dbReference type="Proteomes" id="UP001595556">
    <property type="component" value="Unassembled WGS sequence"/>
</dbReference>
<keyword evidence="5" id="KW-0349">Heme</keyword>
<feature type="chain" id="PRO_5045101520" description="Photosynthetic reaction center cytochrome c subunit" evidence="10">
    <location>
        <begin position="23"/>
        <end position="457"/>
    </location>
</feature>
<dbReference type="PROSITE" id="PS51257">
    <property type="entry name" value="PROKAR_LIPOPROTEIN"/>
    <property type="match status" value="1"/>
</dbReference>
<protein>
    <recommendedName>
        <fullName evidence="2">Photosynthetic reaction center cytochrome c subunit</fullName>
    </recommendedName>
</protein>
<comment type="caution">
    <text evidence="12">The sequence shown here is derived from an EMBL/GenBank/DDBJ whole genome shotgun (WGS) entry which is preliminary data.</text>
</comment>
<keyword evidence="8" id="KW-0408">Iron</keyword>
<keyword evidence="3" id="KW-0813">Transport</keyword>
<gene>
    <name evidence="12" type="primary">pufC</name>
    <name evidence="12" type="ORF">ACFOEN_10095</name>
</gene>
<keyword evidence="10" id="KW-0732">Signal</keyword>
<dbReference type="SUPFAM" id="SSF48695">
    <property type="entry name" value="Multiheme cytochromes"/>
    <property type="match status" value="1"/>
</dbReference>
<evidence type="ECO:0000313" key="13">
    <source>
        <dbReference type="Proteomes" id="UP001595556"/>
    </source>
</evidence>
<keyword evidence="7" id="KW-0249">Electron transport</keyword>
<reference evidence="13" key="1">
    <citation type="journal article" date="2019" name="Int. J. Syst. Evol. Microbiol.">
        <title>The Global Catalogue of Microorganisms (GCM) 10K type strain sequencing project: providing services to taxonomists for standard genome sequencing and annotation.</title>
        <authorList>
            <consortium name="The Broad Institute Genomics Platform"/>
            <consortium name="The Broad Institute Genome Sequencing Center for Infectious Disease"/>
            <person name="Wu L."/>
            <person name="Ma J."/>
        </authorList>
    </citation>
    <scope>NUCLEOTIDE SEQUENCE [LARGE SCALE GENOMIC DNA]</scope>
    <source>
        <strain evidence="13">KCTC 52168</strain>
    </source>
</reference>
<dbReference type="Pfam" id="PF00691">
    <property type="entry name" value="OmpA"/>
    <property type="match status" value="1"/>
</dbReference>
<keyword evidence="6" id="KW-0479">Metal-binding</keyword>
<keyword evidence="9" id="KW-0472">Membrane</keyword>
<evidence type="ECO:0000256" key="6">
    <source>
        <dbReference type="ARBA" id="ARBA00022723"/>
    </source>
</evidence>
<evidence type="ECO:0000313" key="12">
    <source>
        <dbReference type="EMBL" id="MFC3147994.1"/>
    </source>
</evidence>
<dbReference type="CDD" id="cd09224">
    <property type="entry name" value="CytoC_RC"/>
    <property type="match status" value="1"/>
</dbReference>
<dbReference type="CDD" id="cd07185">
    <property type="entry name" value="OmpA_C-like"/>
    <property type="match status" value="1"/>
</dbReference>
<evidence type="ECO:0000259" key="11">
    <source>
        <dbReference type="PROSITE" id="PS51123"/>
    </source>
</evidence>
<evidence type="ECO:0000256" key="1">
    <source>
        <dbReference type="ARBA" id="ARBA00003196"/>
    </source>
</evidence>
<dbReference type="NCBIfam" id="NF040706">
    <property type="entry name" value="photo_cyt_PufC"/>
    <property type="match status" value="1"/>
</dbReference>
<evidence type="ECO:0000256" key="4">
    <source>
        <dbReference type="ARBA" id="ARBA00022531"/>
    </source>
</evidence>
<organism evidence="12 13">
    <name type="scientific">Piscinibacterium candidicorallinum</name>
    <dbReference type="NCBI Taxonomy" id="1793872"/>
    <lineage>
        <taxon>Bacteria</taxon>
        <taxon>Pseudomonadati</taxon>
        <taxon>Pseudomonadota</taxon>
        <taxon>Betaproteobacteria</taxon>
        <taxon>Burkholderiales</taxon>
        <taxon>Piscinibacterium</taxon>
    </lineage>
</organism>
<name>A0ABV7H262_9BURK</name>
<proteinExistence type="predicted"/>
<sequence>MISLRYRTIALSALVLGTALLAGCERPPVTSVQNGPRGTAMVQVYNPRTVAAQVPQNIPPEASPQVPAEGPKAGEVYQNVKVLKNLSVGEFTRLMVSITNWVAPEQGCTYCHAGANFADDTLYTKVVARKMIEMTQHINGDWKTHVANTGVTCYTCHRGNNVPQQVWFAPLPQAQATRLLGDKAGQNTPATTVGLSSLPYDPFTPYLLKDKEIRVNGTTALPTGNRQSTKQAEFTYGLMMHMSKSLGVNCTYCHNAQAFGEWASSPPQRSTAWHGIRMVRDINTDYLEPLTTVFPAGRLGPTGDVAKVNCTTCHQGAYKPLYGAQMVSAYPELQSKLSAAMLVPSVPPATATAEQAVIYFSVGASNLSGETVKTMEILLANLKANAKTKAIISGYHSASGSLEQNQELAKQRAFAVRDALKTAGIAESRIVLEKPVQTEANLAGEDPKARRVEVNVK</sequence>
<dbReference type="InterPro" id="IPR023119">
    <property type="entry name" value="Multihaem_cyt_PRC_cyt_su-like"/>
</dbReference>
<dbReference type="Pfam" id="PF02276">
    <property type="entry name" value="CytoC_RC"/>
    <property type="match status" value="1"/>
</dbReference>
<dbReference type="Gene3D" id="1.10.468.10">
    <property type="entry name" value="Photosynthetic Reaction Center, subunit C, domain 2"/>
    <property type="match status" value="2"/>
</dbReference>
<accession>A0ABV7H262</accession>
<evidence type="ECO:0000256" key="8">
    <source>
        <dbReference type="ARBA" id="ARBA00023004"/>
    </source>
</evidence>
<keyword evidence="4" id="KW-0602">Photosynthesis</keyword>
<comment type="function">
    <text evidence="1">The reaction center of purple bacteria contains a tightly bound cytochrome molecule which re-reduces the photo oxidized primary electron donor.</text>
</comment>
<keyword evidence="13" id="KW-1185">Reference proteome</keyword>
<dbReference type="InterPro" id="IPR036737">
    <property type="entry name" value="OmpA-like_sf"/>
</dbReference>
<evidence type="ECO:0000256" key="5">
    <source>
        <dbReference type="ARBA" id="ARBA00022617"/>
    </source>
</evidence>
<dbReference type="InterPro" id="IPR006665">
    <property type="entry name" value="OmpA-like"/>
</dbReference>
<evidence type="ECO:0000256" key="2">
    <source>
        <dbReference type="ARBA" id="ARBA00015978"/>
    </source>
</evidence>
<feature type="signal peptide" evidence="10">
    <location>
        <begin position="1"/>
        <end position="22"/>
    </location>
</feature>
<evidence type="ECO:0000256" key="10">
    <source>
        <dbReference type="SAM" id="SignalP"/>
    </source>
</evidence>
<dbReference type="RefSeq" id="WP_377303541.1">
    <property type="nucleotide sequence ID" value="NZ_CP180191.1"/>
</dbReference>